<keyword evidence="2" id="KW-0285">Flavoprotein</keyword>
<dbReference type="InParanoid" id="A0A0C3D651"/>
<dbReference type="PRINTS" id="PR00368">
    <property type="entry name" value="FADPNR"/>
</dbReference>
<protein>
    <recommendedName>
        <fullName evidence="5">FAD/NAD(P)-binding domain-containing protein</fullName>
    </recommendedName>
</protein>
<evidence type="ECO:0000313" key="7">
    <source>
        <dbReference type="Proteomes" id="UP000054321"/>
    </source>
</evidence>
<dbReference type="PANTHER" id="PTHR43735:SF3">
    <property type="entry name" value="FERROPTOSIS SUPPRESSOR PROTEIN 1"/>
    <property type="match status" value="1"/>
</dbReference>
<organism evidence="6 7">
    <name type="scientific">Oidiodendron maius (strain Zn)</name>
    <dbReference type="NCBI Taxonomy" id="913774"/>
    <lineage>
        <taxon>Eukaryota</taxon>
        <taxon>Fungi</taxon>
        <taxon>Dikarya</taxon>
        <taxon>Ascomycota</taxon>
        <taxon>Pezizomycotina</taxon>
        <taxon>Leotiomycetes</taxon>
        <taxon>Leotiomycetes incertae sedis</taxon>
        <taxon>Myxotrichaceae</taxon>
        <taxon>Oidiodendron</taxon>
    </lineage>
</organism>
<name>A0A0C3D651_OIDMZ</name>
<keyword evidence="4" id="KW-0560">Oxidoreductase</keyword>
<accession>A0A0C3D651</accession>
<gene>
    <name evidence="6" type="ORF">OIDMADRAFT_150085</name>
</gene>
<dbReference type="GO" id="GO:0050660">
    <property type="term" value="F:flavin adenine dinucleotide binding"/>
    <property type="evidence" value="ECO:0007669"/>
    <property type="project" value="TreeGrafter"/>
</dbReference>
<dbReference type="SUPFAM" id="SSF51905">
    <property type="entry name" value="FAD/NAD(P)-binding domain"/>
    <property type="match status" value="1"/>
</dbReference>
<dbReference type="FunCoup" id="A0A0C3D651">
    <property type="interactions" value="414"/>
</dbReference>
<dbReference type="OrthoDB" id="202203at2759"/>
<dbReference type="Pfam" id="PF07992">
    <property type="entry name" value="Pyr_redox_2"/>
    <property type="match status" value="1"/>
</dbReference>
<evidence type="ECO:0000313" key="6">
    <source>
        <dbReference type="EMBL" id="KIN06794.1"/>
    </source>
</evidence>
<evidence type="ECO:0000259" key="5">
    <source>
        <dbReference type="Pfam" id="PF07992"/>
    </source>
</evidence>
<dbReference type="GO" id="GO:0004174">
    <property type="term" value="F:electron-transferring-flavoprotein dehydrogenase activity"/>
    <property type="evidence" value="ECO:0007669"/>
    <property type="project" value="TreeGrafter"/>
</dbReference>
<proteinExistence type="inferred from homology"/>
<sequence length="371" mass="40026">MKTIVILGSSFAGVTTAHRLLKQAPKTGDVKIILVGPNTHLFWNLAVPRAVVPGQFSDEKLFGAIAPGFKQYSTARFEFVIGTAERLDLDSKHVSVATDNGEKLIGFDILILATGSRTKGDIPFKGRGSYEDTRNALHDLQDKVKNATSIVIGGAGATGVETAGELGFEYRTGKKITLISSGARILEGTPLSVSKTATKKLQSLDVTIRLKTKILSSAKLADGRTELTLTDGQKITTDLYIPTVGLTPNSSYIPQNLLNPDGFVIVDEYLRVRSTTDVWAVGDVSNVQRPQFVNTEKQSVHVAKNIGLLMKGKDIVRYQKDDKDMLAVPIGRKAGTGHLGGMKFPSFMIVMIKGKTYFTQNMGPTITGSAV</sequence>
<evidence type="ECO:0000256" key="4">
    <source>
        <dbReference type="ARBA" id="ARBA00023002"/>
    </source>
</evidence>
<dbReference type="STRING" id="913774.A0A0C3D651"/>
<evidence type="ECO:0000256" key="1">
    <source>
        <dbReference type="ARBA" id="ARBA00006442"/>
    </source>
</evidence>
<keyword evidence="7" id="KW-1185">Reference proteome</keyword>
<reference evidence="7" key="2">
    <citation type="submission" date="2015-01" db="EMBL/GenBank/DDBJ databases">
        <title>Evolutionary Origins and Diversification of the Mycorrhizal Mutualists.</title>
        <authorList>
            <consortium name="DOE Joint Genome Institute"/>
            <consortium name="Mycorrhizal Genomics Consortium"/>
            <person name="Kohler A."/>
            <person name="Kuo A."/>
            <person name="Nagy L.G."/>
            <person name="Floudas D."/>
            <person name="Copeland A."/>
            <person name="Barry K.W."/>
            <person name="Cichocki N."/>
            <person name="Veneault-Fourrey C."/>
            <person name="LaButti K."/>
            <person name="Lindquist E.A."/>
            <person name="Lipzen A."/>
            <person name="Lundell T."/>
            <person name="Morin E."/>
            <person name="Murat C."/>
            <person name="Riley R."/>
            <person name="Ohm R."/>
            <person name="Sun H."/>
            <person name="Tunlid A."/>
            <person name="Henrissat B."/>
            <person name="Grigoriev I.V."/>
            <person name="Hibbett D.S."/>
            <person name="Martin F."/>
        </authorList>
    </citation>
    <scope>NUCLEOTIDE SEQUENCE [LARGE SCALE GENOMIC DNA]</scope>
    <source>
        <strain evidence="7">Zn</strain>
    </source>
</reference>
<dbReference type="EMBL" id="KN832870">
    <property type="protein sequence ID" value="KIN06794.1"/>
    <property type="molecule type" value="Genomic_DNA"/>
</dbReference>
<feature type="domain" description="FAD/NAD(P)-binding" evidence="5">
    <location>
        <begin position="3"/>
        <end position="294"/>
    </location>
</feature>
<dbReference type="Gene3D" id="3.50.50.100">
    <property type="match status" value="1"/>
</dbReference>
<dbReference type="InterPro" id="IPR036188">
    <property type="entry name" value="FAD/NAD-bd_sf"/>
</dbReference>
<dbReference type="Proteomes" id="UP000054321">
    <property type="component" value="Unassembled WGS sequence"/>
</dbReference>
<keyword evidence="3" id="KW-0274">FAD</keyword>
<dbReference type="PANTHER" id="PTHR43735">
    <property type="entry name" value="APOPTOSIS-INDUCING FACTOR 1"/>
    <property type="match status" value="1"/>
</dbReference>
<reference evidence="6 7" key="1">
    <citation type="submission" date="2014-04" db="EMBL/GenBank/DDBJ databases">
        <authorList>
            <consortium name="DOE Joint Genome Institute"/>
            <person name="Kuo A."/>
            <person name="Martino E."/>
            <person name="Perotto S."/>
            <person name="Kohler A."/>
            <person name="Nagy L.G."/>
            <person name="Floudas D."/>
            <person name="Copeland A."/>
            <person name="Barry K.W."/>
            <person name="Cichocki N."/>
            <person name="Veneault-Fourrey C."/>
            <person name="LaButti K."/>
            <person name="Lindquist E.A."/>
            <person name="Lipzen A."/>
            <person name="Lundell T."/>
            <person name="Morin E."/>
            <person name="Murat C."/>
            <person name="Sun H."/>
            <person name="Tunlid A."/>
            <person name="Henrissat B."/>
            <person name="Grigoriev I.V."/>
            <person name="Hibbett D.S."/>
            <person name="Martin F."/>
            <person name="Nordberg H.P."/>
            <person name="Cantor M.N."/>
            <person name="Hua S.X."/>
        </authorList>
    </citation>
    <scope>NUCLEOTIDE SEQUENCE [LARGE SCALE GENOMIC DNA]</scope>
    <source>
        <strain evidence="6 7">Zn</strain>
    </source>
</reference>
<dbReference type="AlphaFoldDB" id="A0A0C3D651"/>
<evidence type="ECO:0000256" key="3">
    <source>
        <dbReference type="ARBA" id="ARBA00022827"/>
    </source>
</evidence>
<dbReference type="GO" id="GO:0005737">
    <property type="term" value="C:cytoplasm"/>
    <property type="evidence" value="ECO:0007669"/>
    <property type="project" value="TreeGrafter"/>
</dbReference>
<dbReference type="HOGENOM" id="CLU_019845_6_2_1"/>
<evidence type="ECO:0000256" key="2">
    <source>
        <dbReference type="ARBA" id="ARBA00022630"/>
    </source>
</evidence>
<comment type="similarity">
    <text evidence="1">Belongs to the FAD-dependent oxidoreductase family.</text>
</comment>
<dbReference type="InterPro" id="IPR023753">
    <property type="entry name" value="FAD/NAD-binding_dom"/>
</dbReference>